<comment type="similarity">
    <text evidence="1">Belongs to the short-chain dehydrogenases/reductases (SDR) family.</text>
</comment>
<keyword evidence="5" id="KW-1185">Reference proteome</keyword>
<dbReference type="EMBL" id="MU006291">
    <property type="protein sequence ID" value="KAF2855248.1"/>
    <property type="molecule type" value="Genomic_DNA"/>
</dbReference>
<dbReference type="PRINTS" id="PR00081">
    <property type="entry name" value="GDHRDH"/>
</dbReference>
<dbReference type="AlphaFoldDB" id="A0A6A7BM72"/>
<evidence type="ECO:0000313" key="5">
    <source>
        <dbReference type="Proteomes" id="UP000799423"/>
    </source>
</evidence>
<feature type="compositionally biased region" description="Low complexity" evidence="3">
    <location>
        <begin position="1"/>
        <end position="10"/>
    </location>
</feature>
<dbReference type="Proteomes" id="UP000799423">
    <property type="component" value="Unassembled WGS sequence"/>
</dbReference>
<protein>
    <submittedName>
        <fullName evidence="4">NAD(P)-binding protein</fullName>
    </submittedName>
</protein>
<evidence type="ECO:0000256" key="1">
    <source>
        <dbReference type="ARBA" id="ARBA00006484"/>
    </source>
</evidence>
<dbReference type="SUPFAM" id="SSF51735">
    <property type="entry name" value="NAD(P)-binding Rossmann-fold domains"/>
    <property type="match status" value="1"/>
</dbReference>
<dbReference type="InterPro" id="IPR002347">
    <property type="entry name" value="SDR_fam"/>
</dbReference>
<dbReference type="Gene3D" id="3.40.50.720">
    <property type="entry name" value="NAD(P)-binding Rossmann-like Domain"/>
    <property type="match status" value="1"/>
</dbReference>
<organism evidence="4 5">
    <name type="scientific">Plenodomus tracheiphilus IPT5</name>
    <dbReference type="NCBI Taxonomy" id="1408161"/>
    <lineage>
        <taxon>Eukaryota</taxon>
        <taxon>Fungi</taxon>
        <taxon>Dikarya</taxon>
        <taxon>Ascomycota</taxon>
        <taxon>Pezizomycotina</taxon>
        <taxon>Dothideomycetes</taxon>
        <taxon>Pleosporomycetidae</taxon>
        <taxon>Pleosporales</taxon>
        <taxon>Pleosporineae</taxon>
        <taxon>Leptosphaeriaceae</taxon>
        <taxon>Plenodomus</taxon>
    </lineage>
</organism>
<dbReference type="OrthoDB" id="1933717at2759"/>
<sequence length="405" mass="43786">MTSSAPSSSKPPRPRSPHFPPHNAPRVWFITRGVSPIAIALARQVLEHGDYVVAGVVPTEFEKREGQSDDFRAFLEDVKKTERWRERLRVVGLDRRVVGQCQAAVAEAIEAFGRIDVLLCAASEAVIGAVEELAQSSRTISLVDEIFEINFFANVNIIKSVLPIMRERKNGHIIVITGITGHLGTPGLGMYCSSQWAIEGYCDSLAYEIAPFNIKVSIIQANMEVNVLTNRITSVPPMTEYLQDENPAPLAREIFSGLLDKLERIENPALHPGFDNAKSPGAESVSTSMTTSPDAQGLVEADAGATNTMGDLLSLDAVTSLYAPLPVGVRSALIAETVHALTAIGGHDNPPARHIVGTEGVMAVKEKLKTTSEELEDFIEVSNAVDIVQGDVDPFASMGLDHNML</sequence>
<accession>A0A6A7BM72</accession>
<name>A0A6A7BM72_9PLEO</name>
<dbReference type="InterPro" id="IPR036291">
    <property type="entry name" value="NAD(P)-bd_dom_sf"/>
</dbReference>
<dbReference type="PANTHER" id="PTHR43976:SF16">
    <property type="entry name" value="SHORT-CHAIN DEHYDROGENASE_REDUCTASE FAMILY PROTEIN"/>
    <property type="match status" value="1"/>
</dbReference>
<feature type="region of interest" description="Disordered" evidence="3">
    <location>
        <begin position="1"/>
        <end position="21"/>
    </location>
</feature>
<reference evidence="4" key="1">
    <citation type="submission" date="2020-01" db="EMBL/GenBank/DDBJ databases">
        <authorList>
            <consortium name="DOE Joint Genome Institute"/>
            <person name="Haridas S."/>
            <person name="Albert R."/>
            <person name="Binder M."/>
            <person name="Bloem J."/>
            <person name="Labutti K."/>
            <person name="Salamov A."/>
            <person name="Andreopoulos B."/>
            <person name="Baker S.E."/>
            <person name="Barry K."/>
            <person name="Bills G."/>
            <person name="Bluhm B.H."/>
            <person name="Cannon C."/>
            <person name="Castanera R."/>
            <person name="Culley D.E."/>
            <person name="Daum C."/>
            <person name="Ezra D."/>
            <person name="Gonzalez J.B."/>
            <person name="Henrissat B."/>
            <person name="Kuo A."/>
            <person name="Liang C."/>
            <person name="Lipzen A."/>
            <person name="Lutzoni F."/>
            <person name="Magnuson J."/>
            <person name="Mondo S."/>
            <person name="Nolan M."/>
            <person name="Ohm R."/>
            <person name="Pangilinan J."/>
            <person name="Park H.-J."/>
            <person name="Ramirez L."/>
            <person name="Alfaro M."/>
            <person name="Sun H."/>
            <person name="Tritt A."/>
            <person name="Yoshinaga Y."/>
            <person name="Zwiers L.-H."/>
            <person name="Turgeon B.G."/>
            <person name="Goodwin S.B."/>
            <person name="Spatafora J.W."/>
            <person name="Crous P.W."/>
            <person name="Grigoriev I.V."/>
        </authorList>
    </citation>
    <scope>NUCLEOTIDE SEQUENCE</scope>
    <source>
        <strain evidence="4">IPT5</strain>
    </source>
</reference>
<evidence type="ECO:0000256" key="2">
    <source>
        <dbReference type="ARBA" id="ARBA00023002"/>
    </source>
</evidence>
<evidence type="ECO:0000256" key="3">
    <source>
        <dbReference type="SAM" id="MobiDB-lite"/>
    </source>
</evidence>
<dbReference type="PANTHER" id="PTHR43976">
    <property type="entry name" value="SHORT CHAIN DEHYDROGENASE"/>
    <property type="match status" value="1"/>
</dbReference>
<feature type="region of interest" description="Disordered" evidence="3">
    <location>
        <begin position="270"/>
        <end position="292"/>
    </location>
</feature>
<proteinExistence type="inferred from homology"/>
<dbReference type="Pfam" id="PF00106">
    <property type="entry name" value="adh_short"/>
    <property type="match status" value="1"/>
</dbReference>
<keyword evidence="2" id="KW-0560">Oxidoreductase</keyword>
<evidence type="ECO:0000313" key="4">
    <source>
        <dbReference type="EMBL" id="KAF2855248.1"/>
    </source>
</evidence>
<gene>
    <name evidence="4" type="ORF">T440DRAFT_464531</name>
</gene>
<dbReference type="GO" id="GO:0016491">
    <property type="term" value="F:oxidoreductase activity"/>
    <property type="evidence" value="ECO:0007669"/>
    <property type="project" value="UniProtKB-KW"/>
</dbReference>
<dbReference type="InterPro" id="IPR051911">
    <property type="entry name" value="SDR_oxidoreductase"/>
</dbReference>